<dbReference type="SUPFAM" id="SSF63411">
    <property type="entry name" value="LuxS/MPP-like metallohydrolase"/>
    <property type="match status" value="4"/>
</dbReference>
<comment type="cofactor">
    <cofactor evidence="1">
        <name>Zn(2+)</name>
        <dbReference type="ChEBI" id="CHEBI:29105"/>
    </cofactor>
</comment>
<evidence type="ECO:0000256" key="1">
    <source>
        <dbReference type="ARBA" id="ARBA00001947"/>
    </source>
</evidence>
<protein>
    <recommendedName>
        <fullName evidence="16">Insulin-degrading enzyme-like 1, peroxisomal</fullName>
    </recommendedName>
</protein>
<dbReference type="FunFam" id="3.30.830.10:FF:000005">
    <property type="entry name" value="nardilysin isoform X1"/>
    <property type="match status" value="1"/>
</dbReference>
<sequence length="1016" mass="116300">MTLILLFITSLTKFNVLFSSFGFGPYTCSAAAISTVKQDSERRPVQQETMAVGKENVEVVEITKPRTDTRDYKRIVLPNSLQVLLISDPDTDKCAASMNVGVGSFSDPEGLEGLAHFLEHMLFYASEKYPLEDSYSTYISEHGGCTNAYTSSEHTNYYFDVNADCFEEALDRFAQFFIKPLMSSDATTREIKAVDSENQKNLLSDAWRINQLQKHLSEEGHPYHKFSTGNWDTLEVKPKARGVDTRDELLKFYKENYSANLMNLVIYAKESLDKIENRVLSKFQEIRNIDRIHPSFPGQPCTPEHLQVIVKTVPVKRGHKLRITWPMTPGIHHYMEGPSRYLGHLIGHEGEGSLFYVLKKLGWATSLSAGESDWTMEFSFFKVVIELTDAGHANAELIIGLLFKYITLLQQSGVCKWIFDELSAICEMTFHYQDKIPPIDYVVKISSNMQLYPSKDWLVGSSLPSTFSLEVIQSALNELTPNNVRIFWESTNFDGHTELTEPWYGTAFSVEKITASTIQEWMKRAPEEDLHLPSPNVFIPTDLSIKNVKEKVNIPVLLRKSQYSRLWYKPDTTFSTPKAYVKLDFYCPFAGSSPEANVLTDISTRLLMDYLNEYAYDAQVAGLYYAISHTDDGFQVTLTGYSHKLEILLDTVIAKITTFEVKSDRFYVIKELVIKEYENYKFQQPYQQAMYHCSLLVKDRSWPWTDELEVLSVLEPEHLSRFYPQILSRIFIECYAAGNIESNEAELMIQHVEDVLFMGSKPLSQALFPSQHLTNRVVNLEKGVTYCYTKEGLNPSDENSALLHYIQVHQDDFKLNIKLQLVALIAKQPAFHQLRSVEQLGYITVLMQRNDSGIRGVQFIIQSTVKGPKHIESRVQAFLKMFETKLYEMPDDEFKSNVNALIEMKLEKHKNLREESVYFWREIQDGTLKFDRKDHEVAALKQLSKAEMIQFFDEHIKAGAPQKKALSVQVFSTTHATEDTGDAGEAKIVNIEDAFSFRRSRPLYGSFKGGIGHMKL</sequence>
<dbReference type="GO" id="GO:0005739">
    <property type="term" value="C:mitochondrion"/>
    <property type="evidence" value="ECO:0007669"/>
    <property type="project" value="TreeGrafter"/>
</dbReference>
<keyword evidence="7" id="KW-0482">Metalloprotease</keyword>
<feature type="signal peptide" evidence="9">
    <location>
        <begin position="1"/>
        <end position="19"/>
    </location>
</feature>
<dbReference type="AlphaFoldDB" id="A0AAU9P6G5"/>
<evidence type="ECO:0000313" key="15">
    <source>
        <dbReference type="Proteomes" id="UP001157418"/>
    </source>
</evidence>
<dbReference type="InterPro" id="IPR054734">
    <property type="entry name" value="PqqF-like_C_4"/>
</dbReference>
<evidence type="ECO:0000256" key="5">
    <source>
        <dbReference type="ARBA" id="ARBA00022801"/>
    </source>
</evidence>
<accession>A0AAU9P6G5</accession>
<dbReference type="PROSITE" id="PS00143">
    <property type="entry name" value="INSULINASE"/>
    <property type="match status" value="1"/>
</dbReference>
<dbReference type="GO" id="GO:0043171">
    <property type="term" value="P:peptide catabolic process"/>
    <property type="evidence" value="ECO:0007669"/>
    <property type="project" value="TreeGrafter"/>
</dbReference>
<dbReference type="InterPro" id="IPR032632">
    <property type="entry name" value="Peptidase_M16_M"/>
</dbReference>
<dbReference type="Gene3D" id="3.30.830.10">
    <property type="entry name" value="Metalloenzyme, LuxS/M16 peptidase-like"/>
    <property type="match status" value="4"/>
</dbReference>
<feature type="domain" description="Coenzyme PQQ synthesis protein F-like C-terminal lobe" evidence="13">
    <location>
        <begin position="821"/>
        <end position="920"/>
    </location>
</feature>
<evidence type="ECO:0000259" key="11">
    <source>
        <dbReference type="Pfam" id="PF05193"/>
    </source>
</evidence>
<dbReference type="InterPro" id="IPR001431">
    <property type="entry name" value="Pept_M16_Zn_BS"/>
</dbReference>
<keyword evidence="4" id="KW-0479">Metal-binding</keyword>
<dbReference type="PANTHER" id="PTHR43690:SF18">
    <property type="entry name" value="INSULIN-DEGRADING ENZYME-RELATED"/>
    <property type="match status" value="1"/>
</dbReference>
<feature type="chain" id="PRO_5043829734" description="Insulin-degrading enzyme-like 1, peroxisomal" evidence="9">
    <location>
        <begin position="20"/>
        <end position="1016"/>
    </location>
</feature>
<evidence type="ECO:0000256" key="3">
    <source>
        <dbReference type="ARBA" id="ARBA00022670"/>
    </source>
</evidence>
<comment type="caution">
    <text evidence="14">The sequence shown here is derived from an EMBL/GenBank/DDBJ whole genome shotgun (WGS) entry which is preliminary data.</text>
</comment>
<dbReference type="InterPro" id="IPR007863">
    <property type="entry name" value="Peptidase_M16_C"/>
</dbReference>
<proteinExistence type="inferred from homology"/>
<dbReference type="GO" id="GO:0004222">
    <property type="term" value="F:metalloendopeptidase activity"/>
    <property type="evidence" value="ECO:0007669"/>
    <property type="project" value="InterPro"/>
</dbReference>
<evidence type="ECO:0008006" key="16">
    <source>
        <dbReference type="Google" id="ProtNLM"/>
    </source>
</evidence>
<evidence type="ECO:0000256" key="7">
    <source>
        <dbReference type="ARBA" id="ARBA00023049"/>
    </source>
</evidence>
<dbReference type="Pfam" id="PF16187">
    <property type="entry name" value="Peptidase_M16_M"/>
    <property type="match status" value="1"/>
</dbReference>
<evidence type="ECO:0000256" key="4">
    <source>
        <dbReference type="ARBA" id="ARBA00022723"/>
    </source>
</evidence>
<reference evidence="14 15" key="1">
    <citation type="submission" date="2022-01" db="EMBL/GenBank/DDBJ databases">
        <authorList>
            <person name="Xiong W."/>
            <person name="Schranz E."/>
        </authorList>
    </citation>
    <scope>NUCLEOTIDE SEQUENCE [LARGE SCALE GENOMIC DNA]</scope>
</reference>
<evidence type="ECO:0000256" key="6">
    <source>
        <dbReference type="ARBA" id="ARBA00022833"/>
    </source>
</evidence>
<keyword evidence="9" id="KW-0732">Signal</keyword>
<dbReference type="GO" id="GO:0046872">
    <property type="term" value="F:metal ion binding"/>
    <property type="evidence" value="ECO:0007669"/>
    <property type="project" value="UniProtKB-KW"/>
</dbReference>
<evidence type="ECO:0000259" key="13">
    <source>
        <dbReference type="Pfam" id="PF22456"/>
    </source>
</evidence>
<keyword evidence="3" id="KW-0645">Protease</keyword>
<dbReference type="FunFam" id="3.30.830.10:FF:000028">
    <property type="entry name" value="Insulin-degrading enzyme-like 1 peroxisomal"/>
    <property type="match status" value="1"/>
</dbReference>
<dbReference type="Pfam" id="PF05193">
    <property type="entry name" value="Peptidase_M16_C"/>
    <property type="match status" value="1"/>
</dbReference>
<evidence type="ECO:0000256" key="9">
    <source>
        <dbReference type="SAM" id="SignalP"/>
    </source>
</evidence>
<feature type="domain" description="Peptidase M16 N-terminal" evidence="10">
    <location>
        <begin position="83"/>
        <end position="217"/>
    </location>
</feature>
<keyword evidence="5" id="KW-0378">Hydrolase</keyword>
<dbReference type="Pfam" id="PF22456">
    <property type="entry name" value="PqqF-like_C_4"/>
    <property type="match status" value="1"/>
</dbReference>
<dbReference type="Pfam" id="PF00675">
    <property type="entry name" value="Peptidase_M16"/>
    <property type="match status" value="1"/>
</dbReference>
<dbReference type="EMBL" id="CAKMRJ010005523">
    <property type="protein sequence ID" value="CAH1445707.1"/>
    <property type="molecule type" value="Genomic_DNA"/>
</dbReference>
<evidence type="ECO:0000259" key="12">
    <source>
        <dbReference type="Pfam" id="PF16187"/>
    </source>
</evidence>
<keyword evidence="15" id="KW-1185">Reference proteome</keyword>
<gene>
    <name evidence="14" type="ORF">LVIROSA_LOCUS31453</name>
</gene>
<dbReference type="Proteomes" id="UP001157418">
    <property type="component" value="Unassembled WGS sequence"/>
</dbReference>
<dbReference type="InterPro" id="IPR011765">
    <property type="entry name" value="Pept_M16_N"/>
</dbReference>
<dbReference type="GO" id="GO:0051603">
    <property type="term" value="P:proteolysis involved in protein catabolic process"/>
    <property type="evidence" value="ECO:0007669"/>
    <property type="project" value="TreeGrafter"/>
</dbReference>
<keyword evidence="6" id="KW-0862">Zinc</keyword>
<name>A0AAU9P6G5_9ASTR</name>
<dbReference type="FunFam" id="3.30.830.10:FF:000004">
    <property type="entry name" value="Putative insulin-degrading enzyme"/>
    <property type="match status" value="1"/>
</dbReference>
<dbReference type="InterPro" id="IPR011249">
    <property type="entry name" value="Metalloenz_LuxS/M16"/>
</dbReference>
<dbReference type="FunFam" id="3.30.830.10:FF:000003">
    <property type="entry name" value="Insulin-degrading enzyme"/>
    <property type="match status" value="1"/>
</dbReference>
<evidence type="ECO:0000256" key="8">
    <source>
        <dbReference type="RuleBase" id="RU004447"/>
    </source>
</evidence>
<organism evidence="14 15">
    <name type="scientific">Lactuca virosa</name>
    <dbReference type="NCBI Taxonomy" id="75947"/>
    <lineage>
        <taxon>Eukaryota</taxon>
        <taxon>Viridiplantae</taxon>
        <taxon>Streptophyta</taxon>
        <taxon>Embryophyta</taxon>
        <taxon>Tracheophyta</taxon>
        <taxon>Spermatophyta</taxon>
        <taxon>Magnoliopsida</taxon>
        <taxon>eudicotyledons</taxon>
        <taxon>Gunneridae</taxon>
        <taxon>Pentapetalae</taxon>
        <taxon>asterids</taxon>
        <taxon>campanulids</taxon>
        <taxon>Asterales</taxon>
        <taxon>Asteraceae</taxon>
        <taxon>Cichorioideae</taxon>
        <taxon>Cichorieae</taxon>
        <taxon>Lactucinae</taxon>
        <taxon>Lactuca</taxon>
    </lineage>
</organism>
<feature type="domain" description="Peptidase M16 middle/third" evidence="12">
    <location>
        <begin position="430"/>
        <end position="709"/>
    </location>
</feature>
<evidence type="ECO:0000259" key="10">
    <source>
        <dbReference type="Pfam" id="PF00675"/>
    </source>
</evidence>
<evidence type="ECO:0000313" key="14">
    <source>
        <dbReference type="EMBL" id="CAH1445707.1"/>
    </source>
</evidence>
<dbReference type="InterPro" id="IPR050626">
    <property type="entry name" value="Peptidase_M16"/>
</dbReference>
<dbReference type="GO" id="GO:0005829">
    <property type="term" value="C:cytosol"/>
    <property type="evidence" value="ECO:0007669"/>
    <property type="project" value="TreeGrafter"/>
</dbReference>
<feature type="domain" description="Peptidase M16 C-terminal" evidence="11">
    <location>
        <begin position="245"/>
        <end position="422"/>
    </location>
</feature>
<evidence type="ECO:0000256" key="2">
    <source>
        <dbReference type="ARBA" id="ARBA00007261"/>
    </source>
</evidence>
<dbReference type="PANTHER" id="PTHR43690">
    <property type="entry name" value="NARDILYSIN"/>
    <property type="match status" value="1"/>
</dbReference>
<comment type="similarity">
    <text evidence="2 8">Belongs to the peptidase M16 family.</text>
</comment>